<evidence type="ECO:0000313" key="5">
    <source>
        <dbReference type="Proteomes" id="UP001609175"/>
    </source>
</evidence>
<dbReference type="InterPro" id="IPR028098">
    <property type="entry name" value="Glyco_trans_4-like_N"/>
</dbReference>
<dbReference type="Pfam" id="PF13579">
    <property type="entry name" value="Glyco_trans_4_4"/>
    <property type="match status" value="1"/>
</dbReference>
<evidence type="ECO:0000256" key="1">
    <source>
        <dbReference type="ARBA" id="ARBA00022676"/>
    </source>
</evidence>
<protein>
    <submittedName>
        <fullName evidence="4">Glycosyltransferase</fullName>
    </submittedName>
</protein>
<feature type="domain" description="Glycosyltransferase subfamily 4-like N-terminal" evidence="3">
    <location>
        <begin position="18"/>
        <end position="96"/>
    </location>
</feature>
<reference evidence="4 5" key="1">
    <citation type="submission" date="2024-10" db="EMBL/GenBank/DDBJ databases">
        <authorList>
            <person name="Riesco R."/>
        </authorList>
    </citation>
    <scope>NUCLEOTIDE SEQUENCE [LARGE SCALE GENOMIC DNA]</scope>
    <source>
        <strain evidence="4 5">NCIMB 15449</strain>
    </source>
</reference>
<accession>A0ABW7JGI6</accession>
<evidence type="ECO:0000313" key="4">
    <source>
        <dbReference type="EMBL" id="MFH5206874.1"/>
    </source>
</evidence>
<gene>
    <name evidence="4" type="ORF">ACHIPZ_01315</name>
</gene>
<evidence type="ECO:0000256" key="2">
    <source>
        <dbReference type="ARBA" id="ARBA00022679"/>
    </source>
</evidence>
<dbReference type="RefSeq" id="WP_395112268.1">
    <property type="nucleotide sequence ID" value="NZ_JBIMSO010000004.1"/>
</dbReference>
<dbReference type="Proteomes" id="UP001609175">
    <property type="component" value="Unassembled WGS sequence"/>
</dbReference>
<keyword evidence="2" id="KW-0808">Transferase</keyword>
<sequence>MDSLRVLILGINYAPESTGIAPYTTGLAEGLARKGHDVRVVTGLPHYPQWKIAPGYENRAAFDEQVGELMIHRVPHFVPDPPSARGRVRMEASYGRGLVRSKWGWRAKSLIRPVDARDVTLASALQP</sequence>
<comment type="caution">
    <text evidence="4">The sequence shown here is derived from an EMBL/GenBank/DDBJ whole genome shotgun (WGS) entry which is preliminary data.</text>
</comment>
<keyword evidence="1" id="KW-0328">Glycosyltransferase</keyword>
<name>A0ABW7JGI6_9NOCA</name>
<dbReference type="EMBL" id="JBIMSO010000004">
    <property type="protein sequence ID" value="MFH5206874.1"/>
    <property type="molecule type" value="Genomic_DNA"/>
</dbReference>
<proteinExistence type="predicted"/>
<dbReference type="SUPFAM" id="SSF53756">
    <property type="entry name" value="UDP-Glycosyltransferase/glycogen phosphorylase"/>
    <property type="match status" value="1"/>
</dbReference>
<dbReference type="Gene3D" id="3.40.50.2000">
    <property type="entry name" value="Glycogen Phosphorylase B"/>
    <property type="match status" value="1"/>
</dbReference>
<evidence type="ECO:0000259" key="3">
    <source>
        <dbReference type="Pfam" id="PF13579"/>
    </source>
</evidence>
<organism evidence="4 5">
    <name type="scientific">Antrihabitans spumae</name>
    <dbReference type="NCBI Taxonomy" id="3373370"/>
    <lineage>
        <taxon>Bacteria</taxon>
        <taxon>Bacillati</taxon>
        <taxon>Actinomycetota</taxon>
        <taxon>Actinomycetes</taxon>
        <taxon>Mycobacteriales</taxon>
        <taxon>Nocardiaceae</taxon>
        <taxon>Antrihabitans</taxon>
    </lineage>
</organism>